<dbReference type="Pfam" id="PF09084">
    <property type="entry name" value="NMT1"/>
    <property type="match status" value="1"/>
</dbReference>
<dbReference type="EMBL" id="BMGG01000002">
    <property type="protein sequence ID" value="GGC52969.1"/>
    <property type="molecule type" value="Genomic_DNA"/>
</dbReference>
<protein>
    <recommendedName>
        <fullName evidence="2">SsuA/THI5-like domain-containing protein</fullName>
    </recommendedName>
</protein>
<evidence type="ECO:0000259" key="2">
    <source>
        <dbReference type="Pfam" id="PF09084"/>
    </source>
</evidence>
<evidence type="ECO:0000313" key="3">
    <source>
        <dbReference type="EMBL" id="GGC52969.1"/>
    </source>
</evidence>
<comment type="caution">
    <text evidence="3">The sequence shown here is derived from an EMBL/GenBank/DDBJ whole genome shotgun (WGS) entry which is preliminary data.</text>
</comment>
<evidence type="ECO:0000313" key="4">
    <source>
        <dbReference type="Proteomes" id="UP000637002"/>
    </source>
</evidence>
<accession>A0A916X9B1</accession>
<proteinExistence type="predicted"/>
<evidence type="ECO:0000256" key="1">
    <source>
        <dbReference type="SAM" id="SignalP"/>
    </source>
</evidence>
<dbReference type="Gene3D" id="3.40.190.10">
    <property type="entry name" value="Periplasmic binding protein-like II"/>
    <property type="match status" value="2"/>
</dbReference>
<reference evidence="3" key="1">
    <citation type="journal article" date="2014" name="Int. J. Syst. Evol. Microbiol.">
        <title>Complete genome sequence of Corynebacterium casei LMG S-19264T (=DSM 44701T), isolated from a smear-ripened cheese.</title>
        <authorList>
            <consortium name="US DOE Joint Genome Institute (JGI-PGF)"/>
            <person name="Walter F."/>
            <person name="Albersmeier A."/>
            <person name="Kalinowski J."/>
            <person name="Ruckert C."/>
        </authorList>
    </citation>
    <scope>NUCLEOTIDE SEQUENCE</scope>
    <source>
        <strain evidence="3">CGMCC 1.12919</strain>
    </source>
</reference>
<feature type="domain" description="SsuA/THI5-like" evidence="2">
    <location>
        <begin position="57"/>
        <end position="204"/>
    </location>
</feature>
<keyword evidence="4" id="KW-1185">Reference proteome</keyword>
<gene>
    <name evidence="3" type="ORF">GCM10010994_10100</name>
</gene>
<dbReference type="AlphaFoldDB" id="A0A916X9B1"/>
<reference evidence="3" key="2">
    <citation type="submission" date="2020-09" db="EMBL/GenBank/DDBJ databases">
        <authorList>
            <person name="Sun Q."/>
            <person name="Zhou Y."/>
        </authorList>
    </citation>
    <scope>NUCLEOTIDE SEQUENCE</scope>
    <source>
        <strain evidence="3">CGMCC 1.12919</strain>
    </source>
</reference>
<keyword evidence="1" id="KW-0732">Signal</keyword>
<name>A0A916X9B1_9HYPH</name>
<dbReference type="InterPro" id="IPR015168">
    <property type="entry name" value="SsuA/THI5"/>
</dbReference>
<organism evidence="3 4">
    <name type="scientific">Chelatococcus reniformis</name>
    <dbReference type="NCBI Taxonomy" id="1494448"/>
    <lineage>
        <taxon>Bacteria</taxon>
        <taxon>Pseudomonadati</taxon>
        <taxon>Pseudomonadota</taxon>
        <taxon>Alphaproteobacteria</taxon>
        <taxon>Hyphomicrobiales</taxon>
        <taxon>Chelatococcaceae</taxon>
        <taxon>Chelatococcus</taxon>
    </lineage>
</organism>
<dbReference type="SUPFAM" id="SSF53850">
    <property type="entry name" value="Periplasmic binding protein-like II"/>
    <property type="match status" value="1"/>
</dbReference>
<feature type="chain" id="PRO_5036964370" description="SsuA/THI5-like domain-containing protein" evidence="1">
    <location>
        <begin position="30"/>
        <end position="338"/>
    </location>
</feature>
<dbReference type="PANTHER" id="PTHR30024">
    <property type="entry name" value="ALIPHATIC SULFONATES-BINDING PROTEIN-RELATED"/>
    <property type="match status" value="1"/>
</dbReference>
<dbReference type="Proteomes" id="UP000637002">
    <property type="component" value="Unassembled WGS sequence"/>
</dbReference>
<sequence length="338" mass="36198">MLSRMTAAAAGSAALGLLLVAGLVDRVDAAGPDEAPLAVVRIAAVSGSVMPQDFRAGIQKGFFKKHGLDIKITELATGTNNITAAVQGSADIAYADIFAGLSSIKNGFDIGLVAPHNGAGPYQFLLVRQDSERRAFKDLPGATIALGAPPQFKAITSAVLASQGVDPKTVKFTIVPDQTTFGAVLQSRQADVISTSSAVNAYQWLNQYKLHAIGDSDKAKFELTKDSPIAGWWSTSAWFAANKPVAIRFRDALRETIRWYATLSDEERAAFVKEQTKIDLVALDKQTPGVLAAATVYFGFGKPVDLARLRDWIRTGNEYANVPTGVDLDKHIFETSLN</sequence>
<feature type="signal peptide" evidence="1">
    <location>
        <begin position="1"/>
        <end position="29"/>
    </location>
</feature>